<dbReference type="Pfam" id="PF16967">
    <property type="entry name" value="TcfC"/>
    <property type="match status" value="1"/>
</dbReference>
<protein>
    <recommendedName>
        <fullName evidence="7">Outer membrane usher protein</fullName>
    </recommendedName>
</protein>
<reference evidence="5" key="1">
    <citation type="submission" date="2021-12" db="EMBL/GenBank/DDBJ databases">
        <authorList>
            <person name="Rodrigo-Torres L."/>
            <person name="Arahal R. D."/>
            <person name="Lucena T."/>
        </authorList>
    </citation>
    <scope>NUCLEOTIDE SEQUENCE</scope>
    <source>
        <strain evidence="5">CECT 8267</strain>
    </source>
</reference>
<comment type="caution">
    <text evidence="5">The sequence shown here is derived from an EMBL/GenBank/DDBJ whole genome shotgun (WGS) entry which is preliminary data.</text>
</comment>
<dbReference type="Proteomes" id="UP000838100">
    <property type="component" value="Unassembled WGS sequence"/>
</dbReference>
<evidence type="ECO:0000256" key="2">
    <source>
        <dbReference type="SAM" id="MobiDB-lite"/>
    </source>
</evidence>
<evidence type="ECO:0008006" key="7">
    <source>
        <dbReference type="Google" id="ProtNLM"/>
    </source>
</evidence>
<evidence type="ECO:0000256" key="1">
    <source>
        <dbReference type="ARBA" id="ARBA00022729"/>
    </source>
</evidence>
<name>A0ABN8EL31_9GAMM</name>
<evidence type="ECO:0000313" key="5">
    <source>
        <dbReference type="EMBL" id="CAH0991944.1"/>
    </source>
</evidence>
<evidence type="ECO:0000259" key="4">
    <source>
        <dbReference type="Pfam" id="PF16967"/>
    </source>
</evidence>
<organism evidence="5 6">
    <name type="scientific">Sinobacterium norvegicum</name>
    <dbReference type="NCBI Taxonomy" id="1641715"/>
    <lineage>
        <taxon>Bacteria</taxon>
        <taxon>Pseudomonadati</taxon>
        <taxon>Pseudomonadota</taxon>
        <taxon>Gammaproteobacteria</taxon>
        <taxon>Cellvibrionales</taxon>
        <taxon>Spongiibacteraceae</taxon>
        <taxon>Sinobacterium</taxon>
    </lineage>
</organism>
<dbReference type="InterPro" id="IPR032636">
    <property type="entry name" value="Pilus_assem_E-set-like_dom"/>
</dbReference>
<evidence type="ECO:0000313" key="6">
    <source>
        <dbReference type="Proteomes" id="UP000838100"/>
    </source>
</evidence>
<feature type="region of interest" description="Disordered" evidence="2">
    <location>
        <begin position="433"/>
        <end position="458"/>
    </location>
</feature>
<gene>
    <name evidence="5" type="ORF">SIN8267_02059</name>
</gene>
<accession>A0ABN8EL31</accession>
<feature type="domain" description="Pilus assembly protein E-set like" evidence="4">
    <location>
        <begin position="339"/>
        <end position="403"/>
    </location>
</feature>
<proteinExistence type="predicted"/>
<dbReference type="Pfam" id="PF15976">
    <property type="entry name" value="CooC_C"/>
    <property type="match status" value="1"/>
</dbReference>
<keyword evidence="1" id="KW-0732">Signal</keyword>
<dbReference type="EMBL" id="CAKLPX010000002">
    <property type="protein sequence ID" value="CAH0991944.1"/>
    <property type="molecule type" value="Genomic_DNA"/>
</dbReference>
<keyword evidence="6" id="KW-1185">Reference proteome</keyword>
<evidence type="ECO:0000259" key="3">
    <source>
        <dbReference type="Pfam" id="PF15976"/>
    </source>
</evidence>
<feature type="domain" description="Pilus assembly protein C-terminal" evidence="3">
    <location>
        <begin position="823"/>
        <end position="916"/>
    </location>
</feature>
<dbReference type="InterPro" id="IPR031917">
    <property type="entry name" value="Pilus_assem_C"/>
</dbReference>
<sequence>MAGARDTAPVFNFKKRVLLLNTGWVKRNLAGLIMLMMAFKPTLSPEITRQPEPQKKAAKTTVVAAPVVVETPPPAAKPVEKKKPMIARQLPAPLPAVKTSPARSGVPAGFEHLMAEQTILTDVYYGGRYITQTLITYTPTHMRFEDPEGVAVVLPALRQKQAVVTALSGQLSNNLSLICREPGQQDCGVLRPEVAGVIFNPDSFRLEVFVNQQYLTVAPVDQLKYLPSSTSNELTFIQQLGVEYSGSDEGDDVYNIRGSSLLALREHALRSEWNVTDDRGFEVDTLYWQYDKNGQTSSAGYLRGSNNNLTFSSSSQLLGGHWGSSNLTRIDNDVQSSNDILIFMPVRGRVEVYREGRLISSQILDVGNHMLDTGNFPSGGYNIDIVIKDGSNEVSRETRYFVKDNRLPPKDSPEYYIEVGQLVSHDYQYEESSANASINTNGEVDGQNSDALPTTTDGGWQLRSGYNYRLADQLGVGVGFAADESNMLVEPSFLWVGPNTRVSASVMASQEQDYGYAVDVQWSYDKFTLSANSRELDANQQRVDDELNNTDPNAAQPLLGNSYVQHGMNINYLLPLGSVSYNSSYSKREGDVSRIKSLSWGGTLINSGRNNLSGSVSLSRENDDYALLFSLTYQMNSEHWSNSIRPNVEATRTEQPDGSIEEDRTERVTLQSQWYDRDILPGDLDVDNQLDIGSGGDSIQSAVNYQHRLVDMRGQVLHSRESSGRNVTSYSAGVDTGFVLGGDAKPSVGGNSGREAAIVVEIDGKASSKSYFDVEVNGQQRGYVGVGERTVISVMPYETYDVRIVPRGENQLGYRDKIETVTVYPGNVVGLEWQAESLTIVFGRLIDADGEPLANAILREGMTTANSDAFGLFQLEVAGDQRQLLFEHKQGYCQVILNSNYSVQNGVGFLGDVACMPIAKQVGEAMESANE</sequence>